<keyword evidence="5 6" id="KW-0408">Iron</keyword>
<dbReference type="GO" id="GO:0009805">
    <property type="term" value="P:coumarin biosynthetic process"/>
    <property type="evidence" value="ECO:0007669"/>
    <property type="project" value="UniProtKB-ARBA"/>
</dbReference>
<protein>
    <submittedName>
        <fullName evidence="8">OLC1v1034177C2</fullName>
    </submittedName>
</protein>
<accession>A0AAV1CSL8</accession>
<dbReference type="GO" id="GO:0016706">
    <property type="term" value="F:2-oxoglutarate-dependent dioxygenase activity"/>
    <property type="evidence" value="ECO:0007669"/>
    <property type="project" value="UniProtKB-ARBA"/>
</dbReference>
<keyword evidence="2 6" id="KW-0479">Metal-binding</keyword>
<comment type="similarity">
    <text evidence="1 6">Belongs to the iron/ascorbate-dependent oxidoreductase family.</text>
</comment>
<dbReference type="GO" id="GO:0046872">
    <property type="term" value="F:metal ion binding"/>
    <property type="evidence" value="ECO:0007669"/>
    <property type="project" value="UniProtKB-KW"/>
</dbReference>
<organism evidence="8 9">
    <name type="scientific">Oldenlandia corymbosa var. corymbosa</name>
    <dbReference type="NCBI Taxonomy" id="529605"/>
    <lineage>
        <taxon>Eukaryota</taxon>
        <taxon>Viridiplantae</taxon>
        <taxon>Streptophyta</taxon>
        <taxon>Embryophyta</taxon>
        <taxon>Tracheophyta</taxon>
        <taxon>Spermatophyta</taxon>
        <taxon>Magnoliopsida</taxon>
        <taxon>eudicotyledons</taxon>
        <taxon>Gunneridae</taxon>
        <taxon>Pentapetalae</taxon>
        <taxon>asterids</taxon>
        <taxon>lamiids</taxon>
        <taxon>Gentianales</taxon>
        <taxon>Rubiaceae</taxon>
        <taxon>Rubioideae</taxon>
        <taxon>Spermacoceae</taxon>
        <taxon>Hedyotis-Oldenlandia complex</taxon>
        <taxon>Oldenlandia</taxon>
    </lineage>
</organism>
<gene>
    <name evidence="8" type="ORF">OLC1_LOCUS8122</name>
</gene>
<dbReference type="GO" id="GO:0031418">
    <property type="term" value="F:L-ascorbic acid binding"/>
    <property type="evidence" value="ECO:0007669"/>
    <property type="project" value="UniProtKB-KW"/>
</dbReference>
<evidence type="ECO:0000313" key="9">
    <source>
        <dbReference type="Proteomes" id="UP001161247"/>
    </source>
</evidence>
<keyword evidence="3" id="KW-0847">Vitamin C</keyword>
<proteinExistence type="inferred from homology"/>
<evidence type="ECO:0000256" key="1">
    <source>
        <dbReference type="ARBA" id="ARBA00008056"/>
    </source>
</evidence>
<evidence type="ECO:0000256" key="4">
    <source>
        <dbReference type="ARBA" id="ARBA00023002"/>
    </source>
</evidence>
<feature type="domain" description="Fe2OG dioxygenase" evidence="7">
    <location>
        <begin position="216"/>
        <end position="316"/>
    </location>
</feature>
<evidence type="ECO:0000256" key="2">
    <source>
        <dbReference type="ARBA" id="ARBA00022723"/>
    </source>
</evidence>
<dbReference type="InterPro" id="IPR005123">
    <property type="entry name" value="Oxoglu/Fe-dep_dioxygenase_dom"/>
</dbReference>
<reference evidence="8" key="1">
    <citation type="submission" date="2023-03" db="EMBL/GenBank/DDBJ databases">
        <authorList>
            <person name="Julca I."/>
        </authorList>
    </citation>
    <scope>NUCLEOTIDE SEQUENCE</scope>
</reference>
<dbReference type="InterPro" id="IPR044861">
    <property type="entry name" value="IPNS-like_FE2OG_OXY"/>
</dbReference>
<dbReference type="Pfam" id="PF03171">
    <property type="entry name" value="2OG-FeII_Oxy"/>
    <property type="match status" value="1"/>
</dbReference>
<keyword evidence="4 6" id="KW-0560">Oxidoreductase</keyword>
<evidence type="ECO:0000256" key="5">
    <source>
        <dbReference type="ARBA" id="ARBA00023004"/>
    </source>
</evidence>
<evidence type="ECO:0000259" key="7">
    <source>
        <dbReference type="PROSITE" id="PS51471"/>
    </source>
</evidence>
<dbReference type="InterPro" id="IPR026992">
    <property type="entry name" value="DIOX_N"/>
</dbReference>
<dbReference type="GO" id="GO:0002238">
    <property type="term" value="P:response to molecule of fungal origin"/>
    <property type="evidence" value="ECO:0007669"/>
    <property type="project" value="UniProtKB-ARBA"/>
</dbReference>
<dbReference type="Pfam" id="PF14226">
    <property type="entry name" value="DIOX_N"/>
    <property type="match status" value="1"/>
</dbReference>
<evidence type="ECO:0000256" key="3">
    <source>
        <dbReference type="ARBA" id="ARBA00022896"/>
    </source>
</evidence>
<dbReference type="PROSITE" id="PS51471">
    <property type="entry name" value="FE2OG_OXY"/>
    <property type="match status" value="1"/>
</dbReference>
<dbReference type="PANTHER" id="PTHR10209">
    <property type="entry name" value="OXIDOREDUCTASE, 2OG-FE II OXYGENASE FAMILY PROTEIN"/>
    <property type="match status" value="1"/>
</dbReference>
<dbReference type="FunFam" id="2.60.120.330:FF:000005">
    <property type="entry name" value="1-aminocyclopropane-1-carboxylate oxidase homolog 1"/>
    <property type="match status" value="1"/>
</dbReference>
<dbReference type="InterPro" id="IPR027443">
    <property type="entry name" value="IPNS-like_sf"/>
</dbReference>
<dbReference type="PANTHER" id="PTHR10209:SF859">
    <property type="entry name" value="OS03G0690500 PROTEIN"/>
    <property type="match status" value="1"/>
</dbReference>
<dbReference type="AlphaFoldDB" id="A0AAV1CSL8"/>
<dbReference type="SUPFAM" id="SSF51197">
    <property type="entry name" value="Clavaminate synthase-like"/>
    <property type="match status" value="1"/>
</dbReference>
<keyword evidence="9" id="KW-1185">Reference proteome</keyword>
<name>A0AAV1CSL8_OLDCO</name>
<dbReference type="Proteomes" id="UP001161247">
    <property type="component" value="Chromosome 3"/>
</dbReference>
<dbReference type="EMBL" id="OX459120">
    <property type="protein sequence ID" value="CAI9097704.1"/>
    <property type="molecule type" value="Genomic_DNA"/>
</dbReference>
<evidence type="ECO:0000313" key="8">
    <source>
        <dbReference type="EMBL" id="CAI9097704.1"/>
    </source>
</evidence>
<sequence>MVLNEYGAHHATEAGGYNRKAEIKAFDDTKAGVKGLVDAGVTKVPPMFIGRPEKSYPTSTEYEFPIIDLKGIGEDPAKRKQVVEKVRDASGTWGFFQVVNHEIPDDVLEEMLNGVRRFFEQDTQVKKQWYSRDHTKRMFWNSNFDLYSAPATNWRDTVVFSLLPELPSPEDLPSVCREIVMGYSKAMENLGYTLFELLSEALGLRSDYLKDEDCVKGLTILGHYYPACPQPELTLGASKHEDNDFITVVLQDHTGGLQVLYQDHWVDVPPTPGALVVNIGDLLQLMSNDKFISAQHRVLANRAGPRISAAAFFTTNMLESSKLYGPIKELLSEDNPPKYRETTVKDYTTYFNTKGLDGVSALLHYRL</sequence>
<dbReference type="Gene3D" id="2.60.120.330">
    <property type="entry name" value="B-lactam Antibiotic, Isopenicillin N Synthase, Chain"/>
    <property type="match status" value="1"/>
</dbReference>
<evidence type="ECO:0000256" key="6">
    <source>
        <dbReference type="RuleBase" id="RU003682"/>
    </source>
</evidence>